<dbReference type="HOGENOM" id="CLU_933342_0_0_10"/>
<gene>
    <name evidence="1" type="ordered locus">BDI_1879</name>
</gene>
<dbReference type="STRING" id="435591.BDI_1879"/>
<dbReference type="NCBIfam" id="TIGR03511">
    <property type="entry name" value="GldH_lipo"/>
    <property type="match status" value="1"/>
</dbReference>
<organism evidence="1 2">
    <name type="scientific">Parabacteroides distasonis (strain ATCC 8503 / DSM 20701 / CIP 104284 / JCM 5825 / NCTC 11152)</name>
    <dbReference type="NCBI Taxonomy" id="435591"/>
    <lineage>
        <taxon>Bacteria</taxon>
        <taxon>Pseudomonadati</taxon>
        <taxon>Bacteroidota</taxon>
        <taxon>Bacteroidia</taxon>
        <taxon>Bacteroidales</taxon>
        <taxon>Tannerellaceae</taxon>
        <taxon>Parabacteroides</taxon>
    </lineage>
</organism>
<dbReference type="PaxDb" id="435591-BDI_1879"/>
<name>A6LD50_PARD8</name>
<reference evidence="1 2" key="1">
    <citation type="journal article" date="2007" name="PLoS Biol.">
        <title>Evolution of symbiotic bacteria in the distal human intestine.</title>
        <authorList>
            <person name="Xu J."/>
            <person name="Mahowald M.A."/>
            <person name="Ley R.E."/>
            <person name="Lozupone C.A."/>
            <person name="Hamady M."/>
            <person name="Martens E.C."/>
            <person name="Henrissat B."/>
            <person name="Coutinho P.M."/>
            <person name="Minx P."/>
            <person name="Latreille P."/>
            <person name="Cordum H."/>
            <person name="Van Brunt A."/>
            <person name="Kim K."/>
            <person name="Fulton R.S."/>
            <person name="Fulton L.A."/>
            <person name="Clifton S.W."/>
            <person name="Wilson R.K."/>
            <person name="Knight R.D."/>
            <person name="Gordon J.I."/>
        </authorList>
    </citation>
    <scope>NUCLEOTIDE SEQUENCE [LARGE SCALE GENOMIC DNA]</scope>
    <source>
        <strain evidence="2">ATCC 8503 / DSM 20701 / CIP 104284 / JCM 5825 / NCTC 11152</strain>
    </source>
</reference>
<evidence type="ECO:0008006" key="3">
    <source>
        <dbReference type="Google" id="ProtNLM"/>
    </source>
</evidence>
<accession>A6LD50</accession>
<evidence type="ECO:0000313" key="1">
    <source>
        <dbReference type="EMBL" id="ABR43614.1"/>
    </source>
</evidence>
<dbReference type="Proteomes" id="UP000000566">
    <property type="component" value="Chromosome"/>
</dbReference>
<dbReference type="eggNOG" id="ENOG50313I2">
    <property type="taxonomic scope" value="Bacteria"/>
</dbReference>
<evidence type="ECO:0000313" key="2">
    <source>
        <dbReference type="Proteomes" id="UP000000566"/>
    </source>
</evidence>
<dbReference type="KEGG" id="pdi:BDI_1879"/>
<dbReference type="EMBL" id="CP000140">
    <property type="protein sequence ID" value="ABR43614.1"/>
    <property type="molecule type" value="Genomic_DNA"/>
</dbReference>
<dbReference type="Pfam" id="PF14109">
    <property type="entry name" value="GldH_lipo"/>
    <property type="match status" value="1"/>
</dbReference>
<protein>
    <recommendedName>
        <fullName evidence="3">Gliding motility lipoprotein GldH</fullName>
    </recommendedName>
</protein>
<keyword evidence="2" id="KW-1185">Reference proteome</keyword>
<dbReference type="InterPro" id="IPR020018">
    <property type="entry name" value="Motility-assoc_lipoprot_GldH"/>
</dbReference>
<sequence>METGTELTPPRRQLPTPTHLFLRIRTTEETEPVAIIAATEEIIGIAIVRITGTERITGRITKIIAGKTVGRIGRTTVIITGRATETIARNKGRELITISNPTMTSLRIMTNLSNRSNRPDLIKRRIGQRQSLRLKKFIAACVTCFLCFSCENEAVYDQYQAIQNTSWEKDKEYYFTFLIKDISIPYDLTLEVRNNNMYPYQNLWVFCSEELPIGPLKRDTIECMLADEFGKWYGDGISLFQSSFPIRSAYYFPVKGQYTFSFRQGMRNDQLPGIQEIGLRVLPSSTNAPSEKRPNEEK</sequence>
<dbReference type="AlphaFoldDB" id="A6LD50"/>
<proteinExistence type="predicted"/>